<dbReference type="GO" id="GO:0003680">
    <property type="term" value="F:minor groove of adenine-thymine-rich DNA binding"/>
    <property type="evidence" value="ECO:0007669"/>
    <property type="project" value="TreeGrafter"/>
</dbReference>
<evidence type="ECO:0000256" key="2">
    <source>
        <dbReference type="ARBA" id="ARBA00010610"/>
    </source>
</evidence>
<dbReference type="GO" id="GO:0046983">
    <property type="term" value="F:protein dimerization activity"/>
    <property type="evidence" value="ECO:0007669"/>
    <property type="project" value="InterPro"/>
</dbReference>
<dbReference type="GO" id="GO:0032993">
    <property type="term" value="C:protein-DNA complex"/>
    <property type="evidence" value="ECO:0007669"/>
    <property type="project" value="TreeGrafter"/>
</dbReference>
<keyword evidence="3" id="KW-0963">Cytoplasm</keyword>
<evidence type="ECO:0000256" key="1">
    <source>
        <dbReference type="ARBA" id="ARBA00004453"/>
    </source>
</evidence>
<evidence type="ECO:0000313" key="10">
    <source>
        <dbReference type="EMBL" id="TDP28930.1"/>
    </source>
</evidence>
<dbReference type="RefSeq" id="WP_133540517.1">
    <property type="nucleotide sequence ID" value="NZ_SNXI01000019.1"/>
</dbReference>
<dbReference type="OrthoDB" id="6088948at2"/>
<name>A0A4V3CMG0_9GAMM</name>
<dbReference type="PIRSF" id="PIRSF002096">
    <property type="entry name" value="HnS"/>
    <property type="match status" value="1"/>
</dbReference>
<evidence type="ECO:0000259" key="9">
    <source>
        <dbReference type="SMART" id="SM00528"/>
    </source>
</evidence>
<dbReference type="AlphaFoldDB" id="A0A4V3CMG0"/>
<keyword evidence="7" id="KW-0175">Coiled coil</keyword>
<feature type="DNA-binding region" evidence="6">
    <location>
        <begin position="114"/>
        <end position="119"/>
    </location>
</feature>
<dbReference type="InterPro" id="IPR001801">
    <property type="entry name" value="Histone_HNS"/>
</dbReference>
<dbReference type="GO" id="GO:0001217">
    <property type="term" value="F:DNA-binding transcription repressor activity"/>
    <property type="evidence" value="ECO:0007669"/>
    <property type="project" value="TreeGrafter"/>
</dbReference>
<dbReference type="GO" id="GO:0009295">
    <property type="term" value="C:nucleoid"/>
    <property type="evidence" value="ECO:0007669"/>
    <property type="project" value="UniProtKB-SubCell"/>
</dbReference>
<dbReference type="PANTHER" id="PTHR38097">
    <property type="match status" value="1"/>
</dbReference>
<comment type="similarity">
    <text evidence="2 5">Belongs to the histone-like protein H-NS family.</text>
</comment>
<dbReference type="InterPro" id="IPR027454">
    <property type="entry name" value="Histone_HNS_N"/>
</dbReference>
<dbReference type="EMBL" id="SNXI01000019">
    <property type="protein sequence ID" value="TDP28930.1"/>
    <property type="molecule type" value="Genomic_DNA"/>
</dbReference>
<comment type="subcellular location">
    <subcellularLocation>
        <location evidence="1">Cytoplasm</location>
        <location evidence="1">Nucleoid</location>
    </subcellularLocation>
</comment>
<organism evidence="10 11">
    <name type="scientific">Idiomarina aquatica</name>
    <dbReference type="NCBI Taxonomy" id="1327752"/>
    <lineage>
        <taxon>Bacteria</taxon>
        <taxon>Pseudomonadati</taxon>
        <taxon>Pseudomonadota</taxon>
        <taxon>Gammaproteobacteria</taxon>
        <taxon>Alteromonadales</taxon>
        <taxon>Idiomarinaceae</taxon>
        <taxon>Idiomarina</taxon>
    </lineage>
</organism>
<dbReference type="GO" id="GO:0000976">
    <property type="term" value="F:transcription cis-regulatory region binding"/>
    <property type="evidence" value="ECO:0007669"/>
    <property type="project" value="TreeGrafter"/>
</dbReference>
<evidence type="ECO:0000256" key="8">
    <source>
        <dbReference type="SAM" id="MobiDB-lite"/>
    </source>
</evidence>
<dbReference type="GO" id="GO:0003681">
    <property type="term" value="F:bent DNA binding"/>
    <property type="evidence" value="ECO:0007669"/>
    <property type="project" value="TreeGrafter"/>
</dbReference>
<proteinExistence type="inferred from homology"/>
<dbReference type="Gene3D" id="4.10.430.10">
    <property type="entry name" value="Histone-like protein H-NS, C-terminal domain"/>
    <property type="match status" value="1"/>
</dbReference>
<dbReference type="Proteomes" id="UP000295531">
    <property type="component" value="Unassembled WGS sequence"/>
</dbReference>
<comment type="caution">
    <text evidence="10">The sequence shown here is derived from an EMBL/GenBank/DDBJ whole genome shotgun (WGS) entry which is preliminary data.</text>
</comment>
<accession>A0A4V3CMG0</accession>
<dbReference type="GO" id="GO:0030527">
    <property type="term" value="F:structural constituent of chromatin"/>
    <property type="evidence" value="ECO:0007669"/>
    <property type="project" value="InterPro"/>
</dbReference>
<dbReference type="GO" id="GO:0005829">
    <property type="term" value="C:cytosol"/>
    <property type="evidence" value="ECO:0007669"/>
    <property type="project" value="TreeGrafter"/>
</dbReference>
<feature type="coiled-coil region" evidence="7">
    <location>
        <begin position="23"/>
        <end position="71"/>
    </location>
</feature>
<dbReference type="Gene3D" id="1.10.287.1050">
    <property type="entry name" value="H-NS histone-like proteins"/>
    <property type="match status" value="1"/>
</dbReference>
<feature type="domain" description="DNA-binding protein H-NS-like C-terminal" evidence="9">
    <location>
        <begin position="89"/>
        <end position="136"/>
    </location>
</feature>
<evidence type="ECO:0000256" key="4">
    <source>
        <dbReference type="ARBA" id="ARBA00023125"/>
    </source>
</evidence>
<dbReference type="Pfam" id="PF00816">
    <property type="entry name" value="Histone_HNS"/>
    <property type="match status" value="1"/>
</dbReference>
<dbReference type="SUPFAM" id="SSF81273">
    <property type="entry name" value="H-NS histone-like proteins"/>
    <property type="match status" value="2"/>
</dbReference>
<dbReference type="InterPro" id="IPR027444">
    <property type="entry name" value="H-NS_C_dom"/>
</dbReference>
<evidence type="ECO:0000256" key="7">
    <source>
        <dbReference type="SAM" id="Coils"/>
    </source>
</evidence>
<reference evidence="10 11" key="1">
    <citation type="submission" date="2019-03" db="EMBL/GenBank/DDBJ databases">
        <title>Freshwater and sediment microbial communities from various areas in North America, analyzing microbe dynamics in response to fracking.</title>
        <authorList>
            <person name="Lamendella R."/>
        </authorList>
    </citation>
    <scope>NUCLEOTIDE SEQUENCE [LARGE SCALE GENOMIC DNA]</scope>
    <source>
        <strain evidence="10 11">18_TX</strain>
    </source>
</reference>
<sequence>MSDFIRIINHERRLNAALKDLSIDELKEVQHKLNNVVNKREAEAEELERERQQKREKIAELKRTMQEAGIDISDILEDEIGGKPIAKASRKRAPKPPKYEFTDENGDRKTWTGQGRMPKALQKAVDNGRPLSDFLIR</sequence>
<protein>
    <recommendedName>
        <fullName evidence="5">DNA-binding protein</fullName>
    </recommendedName>
</protein>
<keyword evidence="11" id="KW-1185">Reference proteome</keyword>
<dbReference type="InterPro" id="IPR037150">
    <property type="entry name" value="H-NS_C_dom_sf"/>
</dbReference>
<evidence type="ECO:0000256" key="5">
    <source>
        <dbReference type="PIRNR" id="PIRNR002096"/>
    </source>
</evidence>
<dbReference type="Pfam" id="PF22470">
    <property type="entry name" value="Histone_HNS_N"/>
    <property type="match status" value="1"/>
</dbReference>
<feature type="compositionally biased region" description="Basic and acidic residues" evidence="8">
    <location>
        <begin position="97"/>
        <end position="110"/>
    </location>
</feature>
<dbReference type="PANTHER" id="PTHR38097:SF2">
    <property type="entry name" value="DNA-BINDING PROTEIN STPA"/>
    <property type="match status" value="1"/>
</dbReference>
<evidence type="ECO:0000256" key="6">
    <source>
        <dbReference type="PIRSR" id="PIRSR002096-1"/>
    </source>
</evidence>
<evidence type="ECO:0000313" key="11">
    <source>
        <dbReference type="Proteomes" id="UP000295531"/>
    </source>
</evidence>
<feature type="region of interest" description="Disordered" evidence="8">
    <location>
        <begin position="83"/>
        <end position="137"/>
    </location>
</feature>
<evidence type="ECO:0000256" key="3">
    <source>
        <dbReference type="ARBA" id="ARBA00022490"/>
    </source>
</evidence>
<keyword evidence="4 5" id="KW-0238">DNA-binding</keyword>
<dbReference type="SMART" id="SM00528">
    <property type="entry name" value="HNS"/>
    <property type="match status" value="1"/>
</dbReference>
<dbReference type="InterPro" id="IPR054180">
    <property type="entry name" value="H-NS-like_N"/>
</dbReference>
<gene>
    <name evidence="10" type="ORF">DEU29_1195</name>
</gene>